<dbReference type="Pfam" id="PF12804">
    <property type="entry name" value="NTP_transf_3"/>
    <property type="match status" value="1"/>
</dbReference>
<protein>
    <submittedName>
        <fullName evidence="3">Nucleotidyltransferase family protein</fullName>
    </submittedName>
</protein>
<name>A0AA44F3G6_AGRTU</name>
<keyword evidence="1" id="KW-0460">Magnesium</keyword>
<dbReference type="Proteomes" id="UP000702952">
    <property type="component" value="Unassembled WGS sequence"/>
</dbReference>
<dbReference type="PANTHER" id="PTHR43777">
    <property type="entry name" value="MOLYBDENUM COFACTOR CYTIDYLYLTRANSFERASE"/>
    <property type="match status" value="1"/>
</dbReference>
<evidence type="ECO:0000259" key="2">
    <source>
        <dbReference type="Pfam" id="PF12804"/>
    </source>
</evidence>
<gene>
    <name evidence="3" type="ORF">G6M46_11660</name>
</gene>
<dbReference type="EMBL" id="JAAMAY010000019">
    <property type="protein sequence ID" value="NTC28816.1"/>
    <property type="molecule type" value="Genomic_DNA"/>
</dbReference>
<accession>A0AA44F3G6</accession>
<dbReference type="PANTHER" id="PTHR43777:SF1">
    <property type="entry name" value="MOLYBDENUM COFACTOR CYTIDYLYLTRANSFERASE"/>
    <property type="match status" value="1"/>
</dbReference>
<comment type="caution">
    <text evidence="3">The sequence shown here is derived from an EMBL/GenBank/DDBJ whole genome shotgun (WGS) entry which is preliminary data.</text>
</comment>
<feature type="domain" description="MobA-like NTP transferase" evidence="2">
    <location>
        <begin position="13"/>
        <end position="176"/>
    </location>
</feature>
<dbReference type="GO" id="GO:0016779">
    <property type="term" value="F:nucleotidyltransferase activity"/>
    <property type="evidence" value="ECO:0007669"/>
    <property type="project" value="UniProtKB-ARBA"/>
</dbReference>
<dbReference type="Gene3D" id="3.90.550.10">
    <property type="entry name" value="Spore Coat Polysaccharide Biosynthesis Protein SpsA, Chain A"/>
    <property type="match status" value="1"/>
</dbReference>
<organism evidence="3 4">
    <name type="scientific">Agrobacterium tumefaciens</name>
    <dbReference type="NCBI Taxonomy" id="358"/>
    <lineage>
        <taxon>Bacteria</taxon>
        <taxon>Pseudomonadati</taxon>
        <taxon>Pseudomonadota</taxon>
        <taxon>Alphaproteobacteria</taxon>
        <taxon>Hyphomicrobiales</taxon>
        <taxon>Rhizobiaceae</taxon>
        <taxon>Rhizobium/Agrobacterium group</taxon>
        <taxon>Agrobacterium</taxon>
        <taxon>Agrobacterium tumefaciens complex</taxon>
    </lineage>
</organism>
<dbReference type="CDD" id="cd04182">
    <property type="entry name" value="GT_2_like_f"/>
    <property type="match status" value="1"/>
</dbReference>
<evidence type="ECO:0000313" key="3">
    <source>
        <dbReference type="EMBL" id="NTC28816.1"/>
    </source>
</evidence>
<dbReference type="SUPFAM" id="SSF53448">
    <property type="entry name" value="Nucleotide-diphospho-sugar transferases"/>
    <property type="match status" value="1"/>
</dbReference>
<dbReference type="InterPro" id="IPR029044">
    <property type="entry name" value="Nucleotide-diphossugar_trans"/>
</dbReference>
<evidence type="ECO:0000313" key="4">
    <source>
        <dbReference type="Proteomes" id="UP000702952"/>
    </source>
</evidence>
<evidence type="ECO:0000256" key="1">
    <source>
        <dbReference type="ARBA" id="ARBA00022842"/>
    </source>
</evidence>
<dbReference type="InterPro" id="IPR025877">
    <property type="entry name" value="MobA-like_NTP_Trfase"/>
</dbReference>
<dbReference type="AlphaFoldDB" id="A0AA44F3G6"/>
<proteinExistence type="predicted"/>
<sequence length="209" mass="21709">MEAEGARRVSVAVVVLAAGRSSRMAGAGHKLLARFRETSLVRRAALAALGAGSRSVVVVTGYRSSDVEAEIAGLDVIIARNSNFSDGMASSIVLGVQHAALQAPDGIMIMLADMPLLEPADIDALIDAFAERNGKAIIRAVCDGDPGNPVVFPRAAFPQLMALIGDSGARKIITQSGLDVIDIEIGESAKVDIDNTEQLVALGGHPEID</sequence>
<reference evidence="3" key="1">
    <citation type="journal article" date="2020" name="Science">
        <title>Unexpected conservation and global transmission of agrobacterial virulence plasmids.</title>
        <authorList>
            <person name="Weisberg A.J."/>
            <person name="Davis E.W. 2nd"/>
            <person name="Tabima J."/>
            <person name="Belcher M.S."/>
            <person name="Miller M."/>
            <person name="Kuo C.H."/>
            <person name="Loper J.E."/>
            <person name="Grunwald N.J."/>
            <person name="Putnam M.L."/>
            <person name="Chang J.H."/>
        </authorList>
    </citation>
    <scope>NUCLEOTIDE SEQUENCE</scope>
    <source>
        <strain evidence="3">17-1853-1a</strain>
    </source>
</reference>